<gene>
    <name evidence="1" type="ORF">F3L20_07595</name>
</gene>
<protein>
    <submittedName>
        <fullName evidence="1">Uncharacterized protein</fullName>
    </submittedName>
</protein>
<reference evidence="1 2" key="1">
    <citation type="submission" date="2019-09" db="EMBL/GenBank/DDBJ databases">
        <title>Draft genome sequence of the Ebosin-producing strain Streptomyces sp. 139.</title>
        <authorList>
            <person name="Ai L."/>
            <person name="Geng M."/>
            <person name="Ma M."/>
            <person name="Bai L."/>
        </authorList>
    </citation>
    <scope>NUCLEOTIDE SEQUENCE [LARGE SCALE GENOMIC DNA]</scope>
    <source>
        <strain evidence="1 2">139</strain>
    </source>
</reference>
<dbReference type="Proteomes" id="UP000324308">
    <property type="component" value="Chromosome"/>
</dbReference>
<keyword evidence="2" id="KW-1185">Reference proteome</keyword>
<dbReference type="EMBL" id="CP043959">
    <property type="protein sequence ID" value="QER85762.1"/>
    <property type="molecule type" value="Genomic_DNA"/>
</dbReference>
<name>A0ABX5ZM64_STRTE</name>
<proteinExistence type="predicted"/>
<dbReference type="RefSeq" id="WP_150153253.1">
    <property type="nucleotide sequence ID" value="NZ_CP043959.1"/>
</dbReference>
<accession>A0ABX5ZM64</accession>
<organism evidence="1 2">
    <name type="scientific">Streptomyces tendae</name>
    <dbReference type="NCBI Taxonomy" id="1932"/>
    <lineage>
        <taxon>Bacteria</taxon>
        <taxon>Bacillati</taxon>
        <taxon>Actinomycetota</taxon>
        <taxon>Actinomycetes</taxon>
        <taxon>Kitasatosporales</taxon>
        <taxon>Streptomycetaceae</taxon>
        <taxon>Streptomyces</taxon>
    </lineage>
</organism>
<evidence type="ECO:0000313" key="2">
    <source>
        <dbReference type="Proteomes" id="UP000324308"/>
    </source>
</evidence>
<sequence length="76" mass="7801">MAGGWHLSWRIPPGDLALFAHVPFRAESAAAHPAPDLHDQGALIRRHVRLLAMEGVVQAGRAGTAGGSPPAPPGGP</sequence>
<evidence type="ECO:0000313" key="1">
    <source>
        <dbReference type="EMBL" id="QER85762.1"/>
    </source>
</evidence>